<keyword evidence="4" id="KW-1185">Reference proteome</keyword>
<feature type="region of interest" description="Disordered" evidence="2">
    <location>
        <begin position="51"/>
        <end position="71"/>
    </location>
</feature>
<accession>A0ABD1QEL8</accession>
<name>A0ABD1QEL8_9LAMI</name>
<evidence type="ECO:0000313" key="4">
    <source>
        <dbReference type="Proteomes" id="UP001604336"/>
    </source>
</evidence>
<evidence type="ECO:0000313" key="3">
    <source>
        <dbReference type="EMBL" id="KAL2474650.1"/>
    </source>
</evidence>
<protein>
    <submittedName>
        <fullName evidence="3">Actin cytoskeleton-regulatory complex protein pan1-like</fullName>
    </submittedName>
</protein>
<sequence>MSALEEFDGAFGQSLRIIVSSSPEVSPSIAEVRPIRSVDVRTGQEFAIVPKDGEGSSVSMPESVSTRTGPSRVVNDPELDLSLSNFYRVASEWFGGNELFFLSYADALPCYEIREKELNILRAIYKHPSGERRFDALLKQPRYFIELGQMAKKADFEEGKRPTPPLLRVMAAKVRKLRLGSSKDTRQKNVIEEISKEATLEVAQNVAANLIAEELSSRDEEPLAKKRKETLVQEKCYRKKREVVGQDSSGSGETRSRRMFQGLIGKLERKIPAAAQMKSIVAMREMKKKMADASEAIYRSDQIKKCLDNTVALAESAKLANEKARSDISEAESQIAILTKKINDALNAQKIASKALEASNRENRRLVAEESLKGKIEVEAARDSMMTEKEDLVKKLQVAEANFDANFHLTEAYASFSNYFASVGQQKVINVLRSEHPDFDLTALEANLAPVDIEDPPEE</sequence>
<organism evidence="3 4">
    <name type="scientific">Abeliophyllum distichum</name>
    <dbReference type="NCBI Taxonomy" id="126358"/>
    <lineage>
        <taxon>Eukaryota</taxon>
        <taxon>Viridiplantae</taxon>
        <taxon>Streptophyta</taxon>
        <taxon>Embryophyta</taxon>
        <taxon>Tracheophyta</taxon>
        <taxon>Spermatophyta</taxon>
        <taxon>Magnoliopsida</taxon>
        <taxon>eudicotyledons</taxon>
        <taxon>Gunneridae</taxon>
        <taxon>Pentapetalae</taxon>
        <taxon>asterids</taxon>
        <taxon>lamiids</taxon>
        <taxon>Lamiales</taxon>
        <taxon>Oleaceae</taxon>
        <taxon>Forsythieae</taxon>
        <taxon>Abeliophyllum</taxon>
    </lineage>
</organism>
<comment type="caution">
    <text evidence="3">The sequence shown here is derived from an EMBL/GenBank/DDBJ whole genome shotgun (WGS) entry which is preliminary data.</text>
</comment>
<gene>
    <name evidence="3" type="ORF">Adt_35386</name>
</gene>
<keyword evidence="1" id="KW-0175">Coiled coil</keyword>
<proteinExistence type="predicted"/>
<evidence type="ECO:0000256" key="2">
    <source>
        <dbReference type="SAM" id="MobiDB-lite"/>
    </source>
</evidence>
<dbReference type="EMBL" id="JBFOLK010000011">
    <property type="protein sequence ID" value="KAL2474650.1"/>
    <property type="molecule type" value="Genomic_DNA"/>
</dbReference>
<dbReference type="AlphaFoldDB" id="A0ABD1QEL8"/>
<feature type="compositionally biased region" description="Polar residues" evidence="2">
    <location>
        <begin position="56"/>
        <end position="69"/>
    </location>
</feature>
<evidence type="ECO:0000256" key="1">
    <source>
        <dbReference type="SAM" id="Coils"/>
    </source>
</evidence>
<reference evidence="4" key="1">
    <citation type="submission" date="2024-07" db="EMBL/GenBank/DDBJ databases">
        <title>Two chromosome-level genome assemblies of Korean endemic species Abeliophyllum distichum and Forsythia ovata (Oleaceae).</title>
        <authorList>
            <person name="Jang H."/>
        </authorList>
    </citation>
    <scope>NUCLEOTIDE SEQUENCE [LARGE SCALE GENOMIC DNA]</scope>
</reference>
<feature type="coiled-coil region" evidence="1">
    <location>
        <begin position="314"/>
        <end position="348"/>
    </location>
</feature>
<dbReference type="Proteomes" id="UP001604336">
    <property type="component" value="Unassembled WGS sequence"/>
</dbReference>